<dbReference type="GO" id="GO:0006171">
    <property type="term" value="P:cAMP biosynthetic process"/>
    <property type="evidence" value="ECO:0007669"/>
    <property type="project" value="TreeGrafter"/>
</dbReference>
<evidence type="ECO:0000259" key="2">
    <source>
        <dbReference type="PROSITE" id="PS50125"/>
    </source>
</evidence>
<keyword evidence="4" id="KW-1185">Reference proteome</keyword>
<dbReference type="PANTHER" id="PTHR43081">
    <property type="entry name" value="ADENYLATE CYCLASE, TERMINAL-DIFFERENTIATION SPECIFIC-RELATED"/>
    <property type="match status" value="1"/>
</dbReference>
<dbReference type="InterPro" id="IPR001054">
    <property type="entry name" value="A/G_cyclase"/>
</dbReference>
<dbReference type="SUPFAM" id="SSF55073">
    <property type="entry name" value="Nucleotide cyclase"/>
    <property type="match status" value="1"/>
</dbReference>
<dbReference type="InterPro" id="IPR029787">
    <property type="entry name" value="Nucleotide_cyclase"/>
</dbReference>
<evidence type="ECO:0000256" key="1">
    <source>
        <dbReference type="ARBA" id="ARBA00005381"/>
    </source>
</evidence>
<proteinExistence type="inferred from homology"/>
<dbReference type="AlphaFoldDB" id="A0A9E6XZH8"/>
<dbReference type="GO" id="GO:0035556">
    <property type="term" value="P:intracellular signal transduction"/>
    <property type="evidence" value="ECO:0007669"/>
    <property type="project" value="InterPro"/>
</dbReference>
<dbReference type="Pfam" id="PF00211">
    <property type="entry name" value="Guanylate_cyc"/>
    <property type="match status" value="1"/>
</dbReference>
<keyword evidence="3" id="KW-0456">Lyase</keyword>
<evidence type="ECO:0000313" key="3">
    <source>
        <dbReference type="EMBL" id="UGS36832.1"/>
    </source>
</evidence>
<name>A0A9E6XZH8_9ACTN</name>
<dbReference type="Proteomes" id="UP001162834">
    <property type="component" value="Chromosome"/>
</dbReference>
<organism evidence="3 4">
    <name type="scientific">Capillimicrobium parvum</name>
    <dbReference type="NCBI Taxonomy" id="2884022"/>
    <lineage>
        <taxon>Bacteria</taxon>
        <taxon>Bacillati</taxon>
        <taxon>Actinomycetota</taxon>
        <taxon>Thermoleophilia</taxon>
        <taxon>Solirubrobacterales</taxon>
        <taxon>Capillimicrobiaceae</taxon>
        <taxon>Capillimicrobium</taxon>
    </lineage>
</organism>
<dbReference type="PROSITE" id="PS50125">
    <property type="entry name" value="GUANYLATE_CYCLASE_2"/>
    <property type="match status" value="1"/>
</dbReference>
<dbReference type="EMBL" id="CP087164">
    <property type="protein sequence ID" value="UGS36832.1"/>
    <property type="molecule type" value="Genomic_DNA"/>
</dbReference>
<dbReference type="CDD" id="cd07302">
    <property type="entry name" value="CHD"/>
    <property type="match status" value="1"/>
</dbReference>
<dbReference type="RefSeq" id="WP_259310896.1">
    <property type="nucleotide sequence ID" value="NZ_CP087164.1"/>
</dbReference>
<dbReference type="EC" id="4.6.1.1" evidence="3"/>
<gene>
    <name evidence="3" type="ORF">DSM104329_03243</name>
</gene>
<feature type="domain" description="Guanylate cyclase" evidence="2">
    <location>
        <begin position="210"/>
        <end position="319"/>
    </location>
</feature>
<dbReference type="Pfam" id="PF16701">
    <property type="entry name" value="Ad_Cy_reg"/>
    <property type="match status" value="1"/>
</dbReference>
<evidence type="ECO:0000313" key="4">
    <source>
        <dbReference type="Proteomes" id="UP001162834"/>
    </source>
</evidence>
<dbReference type="InterPro" id="IPR050697">
    <property type="entry name" value="Adenylyl/Guanylyl_Cyclase_3/4"/>
</dbReference>
<dbReference type="InterPro" id="IPR032026">
    <property type="entry name" value="Ad_Cy_reg"/>
</dbReference>
<comment type="similarity">
    <text evidence="1">Belongs to the adenylyl cyclase class-3 family.</text>
</comment>
<dbReference type="Gene3D" id="3.30.70.1230">
    <property type="entry name" value="Nucleotide cyclase"/>
    <property type="match status" value="1"/>
</dbReference>
<dbReference type="SMART" id="SM00044">
    <property type="entry name" value="CYCc"/>
    <property type="match status" value="1"/>
</dbReference>
<dbReference type="GO" id="GO:0004016">
    <property type="term" value="F:adenylate cyclase activity"/>
    <property type="evidence" value="ECO:0007669"/>
    <property type="project" value="UniProtKB-EC"/>
</dbReference>
<dbReference type="PANTHER" id="PTHR43081:SF19">
    <property type="entry name" value="PH-SENSITIVE ADENYLATE CYCLASE RV1264"/>
    <property type="match status" value="1"/>
</dbReference>
<sequence>MVDFGAEGLLDGLEGRERDARLRLLEALHADGADLDELRTAVAEDTLFLLPAERLIGGATRYTRREIAEKTGLDLAFLEELRRAQGLPTAEEDARVLAETDLQAARTVRTLTDAGLRHEDILEVTRILGRGLSHAAEAMRRMTLGLVLDPEADEHELAMRYARAAAEFEPLAAPVLGQMLNAHLRHAVRTELLQATEQATGELPGARDVAVCFADLVGFTRMGEEVPPDELGAVAERLERLAADVVELPVRMVKTIGDAVMLVSSEVDPLIEAALQLVEAADDEGTGFPQLRAGIAFGPALNRAGDWYGRPVNLASRLTALARPGSVLASEEVRELADDGWRWSFAGDRRVRGVRGTIKVNRVRRARGDDD</sequence>
<accession>A0A9E6XZH8</accession>
<reference evidence="3" key="1">
    <citation type="journal article" date="2022" name="Int. J. Syst. Evol. Microbiol.">
        <title>Pseudomonas aegrilactucae sp. nov. and Pseudomonas morbosilactucae sp. nov., pathogens causing bacterial rot of lettuce in Japan.</title>
        <authorList>
            <person name="Sawada H."/>
            <person name="Fujikawa T."/>
            <person name="Satou M."/>
        </authorList>
    </citation>
    <scope>NUCLEOTIDE SEQUENCE</scope>
    <source>
        <strain evidence="3">0166_1</strain>
    </source>
</reference>
<protein>
    <submittedName>
        <fullName evidence="3">PH-sensitive adenylate cyclase</fullName>
        <ecNumber evidence="3">4.6.1.1</ecNumber>
    </submittedName>
</protein>
<dbReference type="KEGG" id="sbae:DSM104329_03243"/>